<keyword evidence="1" id="KW-0193">Cuticle</keyword>
<organism evidence="3 4">
    <name type="scientific">Drosophila rubida</name>
    <dbReference type="NCBI Taxonomy" id="30044"/>
    <lineage>
        <taxon>Eukaryota</taxon>
        <taxon>Metazoa</taxon>
        <taxon>Ecdysozoa</taxon>
        <taxon>Arthropoda</taxon>
        <taxon>Hexapoda</taxon>
        <taxon>Insecta</taxon>
        <taxon>Pterygota</taxon>
        <taxon>Neoptera</taxon>
        <taxon>Endopterygota</taxon>
        <taxon>Diptera</taxon>
        <taxon>Brachycera</taxon>
        <taxon>Muscomorpha</taxon>
        <taxon>Ephydroidea</taxon>
        <taxon>Drosophilidae</taxon>
        <taxon>Drosophila</taxon>
    </lineage>
</organism>
<feature type="non-terminal residue" evidence="3">
    <location>
        <position position="1"/>
    </location>
</feature>
<dbReference type="PROSITE" id="PS51155">
    <property type="entry name" value="CHIT_BIND_RR_2"/>
    <property type="match status" value="1"/>
</dbReference>
<dbReference type="EMBL" id="JAJJHW010003889">
    <property type="protein sequence ID" value="KAH8355119.1"/>
    <property type="molecule type" value="Genomic_DNA"/>
</dbReference>
<feature type="non-terminal residue" evidence="3">
    <location>
        <position position="117"/>
    </location>
</feature>
<keyword evidence="4" id="KW-1185">Reference proteome</keyword>
<evidence type="ECO:0000256" key="2">
    <source>
        <dbReference type="SAM" id="SignalP"/>
    </source>
</evidence>
<dbReference type="InterPro" id="IPR000618">
    <property type="entry name" value="Insect_cuticle"/>
</dbReference>
<comment type="caution">
    <text evidence="3">The sequence shown here is derived from an EMBL/GenBank/DDBJ whole genome shotgun (WGS) entry which is preliminary data.</text>
</comment>
<dbReference type="Pfam" id="PF00379">
    <property type="entry name" value="Chitin_bind_4"/>
    <property type="match status" value="1"/>
</dbReference>
<dbReference type="Proteomes" id="UP001200034">
    <property type="component" value="Unassembled WGS sequence"/>
</dbReference>
<gene>
    <name evidence="3" type="ORF">KR093_006333</name>
</gene>
<dbReference type="PANTHER" id="PTHR10380:SF237">
    <property type="entry name" value="CUTICULAR PROTEIN 65AU, ISOFORM A-RELATED"/>
    <property type="match status" value="1"/>
</dbReference>
<feature type="chain" id="PRO_5042213043" description="Larval cuticle protein 2-like" evidence="2">
    <location>
        <begin position="16"/>
        <end position="117"/>
    </location>
</feature>
<dbReference type="PANTHER" id="PTHR10380">
    <property type="entry name" value="CUTICLE PROTEIN"/>
    <property type="match status" value="1"/>
</dbReference>
<accession>A0AAD4JSL7</accession>
<dbReference type="GO" id="GO:0008010">
    <property type="term" value="F:structural constituent of chitin-based larval cuticle"/>
    <property type="evidence" value="ECO:0007669"/>
    <property type="project" value="TreeGrafter"/>
</dbReference>
<evidence type="ECO:0000313" key="4">
    <source>
        <dbReference type="Proteomes" id="UP001200034"/>
    </source>
</evidence>
<keyword evidence="2" id="KW-0732">Signal</keyword>
<feature type="signal peptide" evidence="2">
    <location>
        <begin position="1"/>
        <end position="15"/>
    </location>
</feature>
<dbReference type="GO" id="GO:0062129">
    <property type="term" value="C:chitin-based extracellular matrix"/>
    <property type="evidence" value="ECO:0007669"/>
    <property type="project" value="TreeGrafter"/>
</dbReference>
<sequence length="117" mass="12743">TFQLLICTIVGLAAAFPGQSEDVNAEVISRSEDVRPDGFTANLETTNGIKEERVGDEHGNIKGSFSYETPEQETIQITYVADENGYQPTGAHLPTPPPIPAEIQRALEWIAAHPHSE</sequence>
<name>A0AAD4JSL7_9MUSC</name>
<evidence type="ECO:0008006" key="5">
    <source>
        <dbReference type="Google" id="ProtNLM"/>
    </source>
</evidence>
<evidence type="ECO:0000313" key="3">
    <source>
        <dbReference type="EMBL" id="KAH8355119.1"/>
    </source>
</evidence>
<evidence type="ECO:0000256" key="1">
    <source>
        <dbReference type="PROSITE-ProRule" id="PRU00497"/>
    </source>
</evidence>
<proteinExistence type="predicted"/>
<reference evidence="3" key="1">
    <citation type="journal article" date="2021" name="Mol. Ecol. Resour.">
        <title>Phylogenomic analyses of the genus Drosophila reveals genomic signals of climate adaptation.</title>
        <authorList>
            <person name="Li F."/>
            <person name="Rane R.V."/>
            <person name="Luria V."/>
            <person name="Xiong Z."/>
            <person name="Chen J."/>
            <person name="Li Z."/>
            <person name="Catullo R.A."/>
            <person name="Griffin P.C."/>
            <person name="Schiffer M."/>
            <person name="Pearce S."/>
            <person name="Lee S.F."/>
            <person name="McElroy K."/>
            <person name="Stocker A."/>
            <person name="Shirriffs J."/>
            <person name="Cockerell F."/>
            <person name="Coppin C."/>
            <person name="Sgro C.M."/>
            <person name="Karger A."/>
            <person name="Cain J.W."/>
            <person name="Weber J.A."/>
            <person name="Santpere G."/>
            <person name="Kirschner M.W."/>
            <person name="Hoffmann A.A."/>
            <person name="Oakeshott J.G."/>
            <person name="Zhang G."/>
        </authorList>
    </citation>
    <scope>NUCLEOTIDE SEQUENCE</scope>
    <source>
        <strain evidence="3">BGI-SZ-2011g</strain>
    </source>
</reference>
<dbReference type="AlphaFoldDB" id="A0AAD4JSL7"/>
<dbReference type="InterPro" id="IPR050468">
    <property type="entry name" value="Cuticle_Struct_Prot"/>
</dbReference>
<protein>
    <recommendedName>
        <fullName evidence="5">Larval cuticle protein 2-like</fullName>
    </recommendedName>
</protein>